<gene>
    <name evidence="6" type="primary">fabY</name>
    <name evidence="6" type="ORF">GCM10007160_28910</name>
</gene>
<dbReference type="PROSITE" id="PS52004">
    <property type="entry name" value="KS3_2"/>
    <property type="match status" value="1"/>
</dbReference>
<reference evidence="7" key="1">
    <citation type="journal article" date="2019" name="Int. J. Syst. Evol. Microbiol.">
        <title>The Global Catalogue of Microorganisms (GCM) 10K type strain sequencing project: providing services to taxonomists for standard genome sequencing and annotation.</title>
        <authorList>
            <consortium name="The Broad Institute Genomics Platform"/>
            <consortium name="The Broad Institute Genome Sequencing Center for Infectious Disease"/>
            <person name="Wu L."/>
            <person name="Ma J."/>
        </authorList>
    </citation>
    <scope>NUCLEOTIDE SEQUENCE [LARGE SCALE GENOMIC DNA]</scope>
    <source>
        <strain evidence="7">KCTC 22228</strain>
    </source>
</reference>
<evidence type="ECO:0000256" key="1">
    <source>
        <dbReference type="ARBA" id="ARBA00005194"/>
    </source>
</evidence>
<evidence type="ECO:0000259" key="5">
    <source>
        <dbReference type="PROSITE" id="PS52004"/>
    </source>
</evidence>
<dbReference type="InterPro" id="IPR000794">
    <property type="entry name" value="Beta-ketoacyl_synthase"/>
</dbReference>
<dbReference type="InterPro" id="IPR047224">
    <property type="entry name" value="FAS_alpha_su_C"/>
</dbReference>
<dbReference type="Proteomes" id="UP000653056">
    <property type="component" value="Unassembled WGS sequence"/>
</dbReference>
<evidence type="ECO:0000313" key="7">
    <source>
        <dbReference type="Proteomes" id="UP000653056"/>
    </source>
</evidence>
<name>A0ABQ2YYF0_9GAMM</name>
<dbReference type="Pfam" id="PF02801">
    <property type="entry name" value="Ketoacyl-synt_C"/>
    <property type="match status" value="1"/>
</dbReference>
<dbReference type="InterPro" id="IPR016039">
    <property type="entry name" value="Thiolase-like"/>
</dbReference>
<dbReference type="Pfam" id="PF00109">
    <property type="entry name" value="ketoacyl-synt"/>
    <property type="match status" value="1"/>
</dbReference>
<dbReference type="PANTHER" id="PTHR11712">
    <property type="entry name" value="POLYKETIDE SYNTHASE-RELATED"/>
    <property type="match status" value="1"/>
</dbReference>
<dbReference type="CDD" id="cd00828">
    <property type="entry name" value="elong_cond_enzymes"/>
    <property type="match status" value="1"/>
</dbReference>
<evidence type="ECO:0000256" key="3">
    <source>
        <dbReference type="ARBA" id="ARBA00022679"/>
    </source>
</evidence>
<evidence type="ECO:0000313" key="6">
    <source>
        <dbReference type="EMBL" id="GGX99442.1"/>
    </source>
</evidence>
<dbReference type="SUPFAM" id="SSF53901">
    <property type="entry name" value="Thiolase-like"/>
    <property type="match status" value="2"/>
</dbReference>
<protein>
    <submittedName>
        <fullName evidence="6">Beta-ketoacyl-[acyl-carrier-protein] synthase FabY</fullName>
    </submittedName>
</protein>
<evidence type="ECO:0000256" key="4">
    <source>
        <dbReference type="RuleBase" id="RU003694"/>
    </source>
</evidence>
<sequence length="691" mass="74946">MIPLSFAGIKHSFYTKFPYFGGYRLAGPHDAMATPVLSSRHPIDNMTRQQHNEERGLSQLPVIVGMGGVNAAGRTSGHQAYRRTVLDALHKDDQTRTLIGLAAMMRLVIHHDDGQWRDANGEVLDAAELATRYRQQVLDHSLIRRIEDPRFNADGIPANRQALLSFDSPHTFQVRRRQLPDDLPETWQVRELDRHTLEVTVPAGPFEVMLPERRPALVRAAGQLPSGFEPSRFYRSVHHPRGLSMAIFGASDCLGQSGLEWETLRDRLDPDAIAVYAGNSIGQLDDEGWGGLLKSFVSGQRATSKQMPLGYSQMPADFLNAYVLGSVGATGAIQGACATFLYNLRLGIEDIASGRRRVVMVGTSDAPITPEIIEGFRAMGALADDESLKALDALALLTDADYQRACRPFARNCGFTIAEASQFLLLMDDALALETGAQILGAVPGVFTNADGWKRSISAPGIGNYITLGKAAALAREMLGAEALRKRTFLHAHGTSTPKNRVTESHVFDLIARAHGIESWPVVAVKAFVGHSQGSAAGDQLASALGSFAHGLLPGIPTLDAVAEDVYAERLRFSRTPMAFDADAAFINAKGFGGNNATGLVLSPDVTERLLVKRHGQAAIDAWKGRREAILDAAGAYERRADEGHFQALYRFGEGVLEGPELEVSAERIQIPGYAQPVSLSVDNPFGSVKE</sequence>
<feature type="domain" description="Ketosynthase family 3 (KS3)" evidence="5">
    <location>
        <begin position="93"/>
        <end position="603"/>
    </location>
</feature>
<keyword evidence="3 4" id="KW-0808">Transferase</keyword>
<evidence type="ECO:0000256" key="2">
    <source>
        <dbReference type="ARBA" id="ARBA00008467"/>
    </source>
</evidence>
<dbReference type="Gene3D" id="3.40.47.10">
    <property type="match status" value="1"/>
</dbReference>
<dbReference type="EMBL" id="BMXS01000015">
    <property type="protein sequence ID" value="GGX99442.1"/>
    <property type="molecule type" value="Genomic_DNA"/>
</dbReference>
<proteinExistence type="inferred from homology"/>
<dbReference type="InterPro" id="IPR014031">
    <property type="entry name" value="Ketoacyl_synth_C"/>
</dbReference>
<accession>A0ABQ2YYF0</accession>
<dbReference type="InterPro" id="IPR020841">
    <property type="entry name" value="PKS_Beta-ketoAc_synthase_dom"/>
</dbReference>
<dbReference type="SMART" id="SM00825">
    <property type="entry name" value="PKS_KS"/>
    <property type="match status" value="1"/>
</dbReference>
<dbReference type="InterPro" id="IPR014030">
    <property type="entry name" value="Ketoacyl_synth_N"/>
</dbReference>
<comment type="similarity">
    <text evidence="2 4">Belongs to the thiolase-like superfamily. Beta-ketoacyl-ACP synthases family.</text>
</comment>
<keyword evidence="7" id="KW-1185">Reference proteome</keyword>
<organism evidence="6 7">
    <name type="scientific">Litchfieldella qijiaojingensis</name>
    <dbReference type="NCBI Taxonomy" id="980347"/>
    <lineage>
        <taxon>Bacteria</taxon>
        <taxon>Pseudomonadati</taxon>
        <taxon>Pseudomonadota</taxon>
        <taxon>Gammaproteobacteria</taxon>
        <taxon>Oceanospirillales</taxon>
        <taxon>Halomonadaceae</taxon>
        <taxon>Litchfieldella</taxon>
    </lineage>
</organism>
<comment type="caution">
    <text evidence="6">The sequence shown here is derived from an EMBL/GenBank/DDBJ whole genome shotgun (WGS) entry which is preliminary data.</text>
</comment>
<comment type="pathway">
    <text evidence="1">Lipid metabolism; fatty acid biosynthesis.</text>
</comment>
<dbReference type="PANTHER" id="PTHR11712:SF336">
    <property type="entry name" value="3-OXOACYL-[ACYL-CARRIER-PROTEIN] SYNTHASE, MITOCHONDRIAL"/>
    <property type="match status" value="1"/>
</dbReference>